<gene>
    <name evidence="1" type="ORF">ACA1_023700</name>
</gene>
<dbReference type="RefSeq" id="XP_004337941.1">
    <property type="nucleotide sequence ID" value="XM_004337893.1"/>
</dbReference>
<feature type="non-terminal residue" evidence="1">
    <location>
        <position position="1"/>
    </location>
</feature>
<organism evidence="1 2">
    <name type="scientific">Acanthamoeba castellanii (strain ATCC 30010 / Neff)</name>
    <dbReference type="NCBI Taxonomy" id="1257118"/>
    <lineage>
        <taxon>Eukaryota</taxon>
        <taxon>Amoebozoa</taxon>
        <taxon>Discosea</taxon>
        <taxon>Longamoebia</taxon>
        <taxon>Centramoebida</taxon>
        <taxon>Acanthamoebidae</taxon>
        <taxon>Acanthamoeba</taxon>
    </lineage>
</organism>
<dbReference type="EMBL" id="KB008018">
    <property type="protein sequence ID" value="ELR15928.1"/>
    <property type="molecule type" value="Genomic_DNA"/>
</dbReference>
<dbReference type="GeneID" id="14916593"/>
<dbReference type="VEuPathDB" id="AmoebaDB:ACA1_023700"/>
<accession>L8GTJ5</accession>
<evidence type="ECO:0000313" key="1">
    <source>
        <dbReference type="EMBL" id="ELR15928.1"/>
    </source>
</evidence>
<name>L8GTJ5_ACACF</name>
<keyword evidence="2" id="KW-1185">Reference proteome</keyword>
<dbReference type="Proteomes" id="UP000011083">
    <property type="component" value="Unassembled WGS sequence"/>
</dbReference>
<evidence type="ECO:0000313" key="2">
    <source>
        <dbReference type="Proteomes" id="UP000011083"/>
    </source>
</evidence>
<proteinExistence type="predicted"/>
<dbReference type="KEGG" id="acan:ACA1_023700"/>
<sequence>IGAATSTRIEHWLADELVSNVARSQDLPFVEVMTDWDTNSWLRASTGFRRRPHLLASLPTLSARTALGRYYGLAPHDLVRCWYPICGPLHSFSRYSVVTYELSDEYLLPAHSLQLFTSSGSVGRSFHALFNSPLVSCRRVVV</sequence>
<reference evidence="1 2" key="1">
    <citation type="journal article" date="2013" name="Genome Biol.">
        <title>Genome of Acanthamoeba castellanii highlights extensive lateral gene transfer and early evolution of tyrosine kinase signaling.</title>
        <authorList>
            <person name="Clarke M."/>
            <person name="Lohan A.J."/>
            <person name="Liu B."/>
            <person name="Lagkouvardos I."/>
            <person name="Roy S."/>
            <person name="Zafar N."/>
            <person name="Bertelli C."/>
            <person name="Schilde C."/>
            <person name="Kianianmomeni A."/>
            <person name="Burglin T.R."/>
            <person name="Frech C."/>
            <person name="Turcotte B."/>
            <person name="Kopec K.O."/>
            <person name="Synnott J.M."/>
            <person name="Choo C."/>
            <person name="Paponov I."/>
            <person name="Finkler A."/>
            <person name="Soon Heng Tan C."/>
            <person name="Hutchins A.P."/>
            <person name="Weinmeier T."/>
            <person name="Rattei T."/>
            <person name="Chu J.S."/>
            <person name="Gimenez G."/>
            <person name="Irimia M."/>
            <person name="Rigden D.J."/>
            <person name="Fitzpatrick D.A."/>
            <person name="Lorenzo-Morales J."/>
            <person name="Bateman A."/>
            <person name="Chiu C.H."/>
            <person name="Tang P."/>
            <person name="Hegemann P."/>
            <person name="Fromm H."/>
            <person name="Raoult D."/>
            <person name="Greub G."/>
            <person name="Miranda-Saavedra D."/>
            <person name="Chen N."/>
            <person name="Nash P."/>
            <person name="Ginger M.L."/>
            <person name="Horn M."/>
            <person name="Schaap P."/>
            <person name="Caler L."/>
            <person name="Loftus B."/>
        </authorList>
    </citation>
    <scope>NUCLEOTIDE SEQUENCE [LARGE SCALE GENOMIC DNA]</scope>
    <source>
        <strain evidence="1 2">Neff</strain>
    </source>
</reference>
<dbReference type="AlphaFoldDB" id="L8GTJ5"/>
<protein>
    <submittedName>
        <fullName evidence="1">Uncharacterized protein</fullName>
    </submittedName>
</protein>